<keyword evidence="2 6" id="KW-0479">Metal-binding</keyword>
<keyword evidence="6" id="KW-0249">Electron transport</keyword>
<evidence type="ECO:0000256" key="1">
    <source>
        <dbReference type="ARBA" id="ARBA00022485"/>
    </source>
</evidence>
<dbReference type="GO" id="GO:0019154">
    <property type="term" value="F:glycolate dehydrogenase activity"/>
    <property type="evidence" value="ECO:0007669"/>
    <property type="project" value="UniProtKB-EC"/>
</dbReference>
<dbReference type="Pfam" id="PF13183">
    <property type="entry name" value="Fer4_8"/>
    <property type="match status" value="1"/>
</dbReference>
<evidence type="ECO:0000313" key="9">
    <source>
        <dbReference type="Proteomes" id="UP000190042"/>
    </source>
</evidence>
<dbReference type="RefSeq" id="WP_078817134.1">
    <property type="nucleotide sequence ID" value="NZ_FUYJ01000002.1"/>
</dbReference>
<comment type="catalytic activity">
    <reaction evidence="6">
        <text>glycolate + A = glyoxylate + AH2</text>
        <dbReference type="Rhea" id="RHEA:21264"/>
        <dbReference type="ChEBI" id="CHEBI:13193"/>
        <dbReference type="ChEBI" id="CHEBI:17499"/>
        <dbReference type="ChEBI" id="CHEBI:29805"/>
        <dbReference type="ChEBI" id="CHEBI:36655"/>
        <dbReference type="EC" id="1.1.99.14"/>
    </reaction>
</comment>
<keyword evidence="1 6" id="KW-0004">4Fe-4S</keyword>
<evidence type="ECO:0000256" key="3">
    <source>
        <dbReference type="ARBA" id="ARBA00022737"/>
    </source>
</evidence>
<comment type="catalytic activity">
    <reaction evidence="6">
        <text>(R)-lactate + A = pyruvate + AH2</text>
        <dbReference type="Rhea" id="RHEA:15089"/>
        <dbReference type="ChEBI" id="CHEBI:13193"/>
        <dbReference type="ChEBI" id="CHEBI:15361"/>
        <dbReference type="ChEBI" id="CHEBI:16004"/>
        <dbReference type="ChEBI" id="CHEBI:17499"/>
    </reaction>
</comment>
<name>A0A1T4XZ48_9BACL</name>
<dbReference type="InterPro" id="IPR017896">
    <property type="entry name" value="4Fe4S_Fe-S-bd"/>
</dbReference>
<keyword evidence="3" id="KW-0677">Repeat</keyword>
<feature type="domain" description="4Fe-4S ferredoxin-type" evidence="7">
    <location>
        <begin position="68"/>
        <end position="99"/>
    </location>
</feature>
<proteinExistence type="predicted"/>
<dbReference type="Proteomes" id="UP000190042">
    <property type="component" value="Unassembled WGS sequence"/>
</dbReference>
<evidence type="ECO:0000259" key="7">
    <source>
        <dbReference type="PROSITE" id="PS51379"/>
    </source>
</evidence>
<evidence type="ECO:0000256" key="6">
    <source>
        <dbReference type="PIRNR" id="PIRNR000139"/>
    </source>
</evidence>
<dbReference type="PANTHER" id="PTHR32479">
    <property type="entry name" value="GLYCOLATE OXIDASE IRON-SULFUR SUBUNIT"/>
    <property type="match status" value="1"/>
</dbReference>
<comment type="cofactor">
    <cofactor evidence="6">
        <name>[4Fe-4S] cluster</name>
        <dbReference type="ChEBI" id="CHEBI:49883"/>
    </cofactor>
    <text evidence="6">Binds 2 [4Fe-4S] clusters.</text>
</comment>
<dbReference type="GO" id="GO:0046872">
    <property type="term" value="F:metal ion binding"/>
    <property type="evidence" value="ECO:0007669"/>
    <property type="project" value="UniProtKB-UniRule"/>
</dbReference>
<dbReference type="InterPro" id="IPR012257">
    <property type="entry name" value="Glc_ox_4Fe-4S"/>
</dbReference>
<dbReference type="PROSITE" id="PS51379">
    <property type="entry name" value="4FE4S_FER_2"/>
    <property type="match status" value="2"/>
</dbReference>
<sequence length="440" mass="49219">MDALVKKRIQADFQERMNQDELENCMRCGFCLPSCPTYIQSGYDETQSPRGRIALMKGIVMGDIEPDGNIEQTLNECLGCRACEPACPAGVNYGQLLEEARDIFSKHKPYKLSTRIIRKTVFDNLFPYQGRMENLTSLLGLYQKSGLQKLTRTIGFMKLFPESLATMEKVLPEAPRQKEMKTRPAYYKSLNSTIATVAFFKGCLMDTMFMETNKATIELLQKVGCEIAVPDTQNCCGALHGHAGEKMKAKELAKKNIIAFEKVQADFIITNAGGCGAFLHDYYHLLEDDPEWAERAASFAAKIKDITAILVELGFHQLPLTLPAQVVTYQDSCHLRNVQKTFEQPRLLLKSIGGIEYAEMKNADRCCGSAGIYNLVHTELSMKHLDYKMEQVQDTAATTIVTTNPGCLLQMKLGIEREGLSGEVRAVHIVDLLLEAVSDR</sequence>
<protein>
    <recommendedName>
        <fullName evidence="6">Glycolate oxidase iron-sulfur subunit</fullName>
        <ecNumber evidence="6">1.1.99.14</ecNumber>
    </recommendedName>
</protein>
<dbReference type="InterPro" id="IPR017900">
    <property type="entry name" value="4Fe4S_Fe_S_CS"/>
</dbReference>
<keyword evidence="4 6" id="KW-0408">Iron</keyword>
<dbReference type="Pfam" id="PF02754">
    <property type="entry name" value="CCG"/>
    <property type="match status" value="2"/>
</dbReference>
<feature type="domain" description="4Fe-4S ferredoxin-type" evidence="7">
    <location>
        <begin position="15"/>
        <end position="45"/>
    </location>
</feature>
<dbReference type="EMBL" id="FUYJ01000002">
    <property type="protein sequence ID" value="SKA94847.1"/>
    <property type="molecule type" value="Genomic_DNA"/>
</dbReference>
<dbReference type="PROSITE" id="PS00198">
    <property type="entry name" value="4FE4S_FER_1"/>
    <property type="match status" value="1"/>
</dbReference>
<dbReference type="EC" id="1.1.99.14" evidence="6"/>
<dbReference type="InterPro" id="IPR009051">
    <property type="entry name" value="Helical_ferredxn"/>
</dbReference>
<keyword evidence="5 6" id="KW-0411">Iron-sulfur</keyword>
<gene>
    <name evidence="8" type="ORF">SAMN04244570_1485</name>
</gene>
<accession>A0A1T4XZ48</accession>
<dbReference type="PANTHER" id="PTHR32479:SF17">
    <property type="entry name" value="GLYCOLATE OXIDASE IRON-SULFUR SUBUNIT"/>
    <property type="match status" value="1"/>
</dbReference>
<reference evidence="9" key="1">
    <citation type="submission" date="2017-02" db="EMBL/GenBank/DDBJ databases">
        <authorList>
            <person name="Varghese N."/>
            <person name="Submissions S."/>
        </authorList>
    </citation>
    <scope>NUCLEOTIDE SEQUENCE [LARGE SCALE GENOMIC DNA]</scope>
    <source>
        <strain evidence="9">DSM 23966</strain>
    </source>
</reference>
<dbReference type="SUPFAM" id="SSF46548">
    <property type="entry name" value="alpha-helical ferredoxin"/>
    <property type="match status" value="1"/>
</dbReference>
<evidence type="ECO:0000256" key="5">
    <source>
        <dbReference type="ARBA" id="ARBA00023014"/>
    </source>
</evidence>
<dbReference type="InterPro" id="IPR004017">
    <property type="entry name" value="Cys_rich_dom"/>
</dbReference>
<comment type="function">
    <text evidence="6">Component of a complex that catalyzes the oxidation of glycolate to glyoxylate.</text>
</comment>
<keyword evidence="6" id="KW-0813">Transport</keyword>
<dbReference type="PIRSF" id="PIRSF000139">
    <property type="entry name" value="Glc_ox_4Fe-4S"/>
    <property type="match status" value="1"/>
</dbReference>
<organism evidence="8 9">
    <name type="scientific">Sporosarcina newyorkensis</name>
    <dbReference type="NCBI Taxonomy" id="759851"/>
    <lineage>
        <taxon>Bacteria</taxon>
        <taxon>Bacillati</taxon>
        <taxon>Bacillota</taxon>
        <taxon>Bacilli</taxon>
        <taxon>Bacillales</taxon>
        <taxon>Caryophanaceae</taxon>
        <taxon>Sporosarcina</taxon>
    </lineage>
</organism>
<keyword evidence="9" id="KW-1185">Reference proteome</keyword>
<dbReference type="Gene3D" id="1.10.1060.10">
    <property type="entry name" value="Alpha-helical ferredoxin"/>
    <property type="match status" value="1"/>
</dbReference>
<evidence type="ECO:0000313" key="8">
    <source>
        <dbReference type="EMBL" id="SKA94847.1"/>
    </source>
</evidence>
<evidence type="ECO:0000256" key="2">
    <source>
        <dbReference type="ARBA" id="ARBA00022723"/>
    </source>
</evidence>
<evidence type="ECO:0000256" key="4">
    <source>
        <dbReference type="ARBA" id="ARBA00023004"/>
    </source>
</evidence>
<dbReference type="GO" id="GO:0051539">
    <property type="term" value="F:4 iron, 4 sulfur cluster binding"/>
    <property type="evidence" value="ECO:0007669"/>
    <property type="project" value="UniProtKB-UniRule"/>
</dbReference>
<dbReference type="AlphaFoldDB" id="A0A1T4XZ48"/>